<dbReference type="AlphaFoldDB" id="A0A2N3HYY7"/>
<reference evidence="2 3" key="1">
    <citation type="journal article" date="2017" name="Front. Microbiol.">
        <title>Labilibaculum manganireducens gen. nov., sp. nov. and Labilibaculum filiforme sp. nov., Novel Bacteroidetes Isolated from Subsurface Sediments of the Baltic Sea.</title>
        <authorList>
            <person name="Vandieken V."/>
            <person name="Marshall I.P."/>
            <person name="Niemann H."/>
            <person name="Engelen B."/>
            <person name="Cypionka H."/>
        </authorList>
    </citation>
    <scope>NUCLEOTIDE SEQUENCE [LARGE SCALE GENOMIC DNA]</scope>
    <source>
        <strain evidence="2 3">59.10-2M</strain>
    </source>
</reference>
<name>A0A2N3HYY7_9BACT</name>
<sequence length="138" mass="16668">MSIYRYIYFTILSVYKRFSRDPQINIFAVGFFSLIIIFFILSLVGMYQYYISHIYKFNPVFMIVLGGTIILFNTFYFLFGNNRQEKYYDVFCRQKNKFASILVGVFIVFVFLFMAWVATKSREKNLLERHNKTELRIK</sequence>
<keyword evidence="3" id="KW-1185">Reference proteome</keyword>
<protein>
    <submittedName>
        <fullName evidence="2">Uncharacterized protein</fullName>
    </submittedName>
</protein>
<keyword evidence="1" id="KW-1133">Transmembrane helix</keyword>
<keyword evidence="1" id="KW-0472">Membrane</keyword>
<evidence type="ECO:0000313" key="3">
    <source>
        <dbReference type="Proteomes" id="UP000233618"/>
    </source>
</evidence>
<accession>A0A2N3HYY7</accession>
<evidence type="ECO:0000256" key="1">
    <source>
        <dbReference type="SAM" id="Phobius"/>
    </source>
</evidence>
<gene>
    <name evidence="2" type="ORF">BZG01_16325</name>
</gene>
<evidence type="ECO:0000313" key="2">
    <source>
        <dbReference type="EMBL" id="PKQ63286.1"/>
    </source>
</evidence>
<comment type="caution">
    <text evidence="2">The sequence shown here is derived from an EMBL/GenBank/DDBJ whole genome shotgun (WGS) entry which is preliminary data.</text>
</comment>
<keyword evidence="1" id="KW-0812">Transmembrane</keyword>
<proteinExistence type="predicted"/>
<organism evidence="2 3">
    <name type="scientific">Labilibaculum manganireducens</name>
    <dbReference type="NCBI Taxonomy" id="1940525"/>
    <lineage>
        <taxon>Bacteria</taxon>
        <taxon>Pseudomonadati</taxon>
        <taxon>Bacteroidota</taxon>
        <taxon>Bacteroidia</taxon>
        <taxon>Marinilabiliales</taxon>
        <taxon>Marinifilaceae</taxon>
        <taxon>Labilibaculum</taxon>
    </lineage>
</organism>
<dbReference type="Proteomes" id="UP000233618">
    <property type="component" value="Unassembled WGS sequence"/>
</dbReference>
<feature type="transmembrane region" description="Helical" evidence="1">
    <location>
        <begin position="98"/>
        <end position="119"/>
    </location>
</feature>
<dbReference type="EMBL" id="MVDE01000030">
    <property type="protein sequence ID" value="PKQ63286.1"/>
    <property type="molecule type" value="Genomic_DNA"/>
</dbReference>
<feature type="transmembrane region" description="Helical" evidence="1">
    <location>
        <begin position="59"/>
        <end position="78"/>
    </location>
</feature>
<feature type="transmembrane region" description="Helical" evidence="1">
    <location>
        <begin position="24"/>
        <end position="47"/>
    </location>
</feature>